<protein>
    <recommendedName>
        <fullName evidence="2">NB-ARC domain-containing protein</fullName>
    </recommendedName>
</protein>
<organism evidence="3 4">
    <name type="scientific">Streptomyces venezuelae (strain ATCC 10712 / CBS 650.69 / DSM 40230 / JCM 4526 / NBRC 13096 / PD 04745)</name>
    <dbReference type="NCBI Taxonomy" id="953739"/>
    <lineage>
        <taxon>Bacteria</taxon>
        <taxon>Bacillati</taxon>
        <taxon>Actinomycetota</taxon>
        <taxon>Actinomycetes</taxon>
        <taxon>Kitasatosporales</taxon>
        <taxon>Streptomycetaceae</taxon>
        <taxon>Streptomyces</taxon>
    </lineage>
</organism>
<dbReference type="Proteomes" id="UP000006854">
    <property type="component" value="Chromosome"/>
</dbReference>
<dbReference type="PANTHER" id="PTHR46082:SF6">
    <property type="entry name" value="AAA+ ATPASE DOMAIN-CONTAINING PROTEIN-RELATED"/>
    <property type="match status" value="1"/>
</dbReference>
<feature type="region of interest" description="Disordered" evidence="1">
    <location>
        <begin position="1025"/>
        <end position="1045"/>
    </location>
</feature>
<dbReference type="RefSeq" id="WP_015037036.1">
    <property type="nucleotide sequence ID" value="NC_018750.1"/>
</dbReference>
<dbReference type="PANTHER" id="PTHR46082">
    <property type="entry name" value="ATP/GTP-BINDING PROTEIN-RELATED"/>
    <property type="match status" value="1"/>
</dbReference>
<sequence length="1045" mass="111516">MLIADRNSLVAQQIDSVTINYAQQKVISWPAQVGVVPAQAECFQHRSEVDSLEAAVTGGGTAVLCQVLSGTGGVGKTQLAAHYARRQQVAGGVDLLVWVSATGRDAVLSAYGQAAAKVTGADGAAPEQAADEFLVWLGTTDRRWLIVLDDLADPGDMAGLWPPHRPAGQTVVTTRRRDSALESGREMIEVGLFTPEEAFSYLTATLAARAQGQDPEQLRGLAEDLGHLPLALAQAAAYMVDRGLDCAAYRRRFTDRRRRLADNLPESGSLPDQQRATVATTWSLSVELADQLAPVGLARPMLQLCSLLDAHGIPKTALTSAPALSYLSAFRTRRVPGARPPLGAASGDEPAGGAAGRDEAAAVDEVDADDALWCLYRLNLIGNRPEPGSHVRVHGLIQRATRDQLPPDSLDGTVRAAADALCAAWPARSALPAATNSQEAFRANADALHAHAAERLWALDAHTVLTRSATSLGTAGLTASAAAAFKELAVAAAQHLGPGHEDTVQILRWSANWQSRSGDFVGAIETTEGILADQLRRRDGDHPDTLSTRSDLAELLGQSGDREGAVAVLEELAADLTRLTGEDDPAVTRTRRRIAHWMQIHSGDHPAEIAALEAVLAEQVARFGPEDPETFATRGAIAELRGQSGDREGAIAGLESLLADQVRARGEDHNDVTVTRRRIAHWRPAGDLREAIATLEDVLARQLKAWGPGERTLATRAALADRRGQAGDRAGAIADLQEILADQVARLGEKHPQVMATRRHLAHWQQSGDSAARIATLEGIIADQRATLGAEHAKTIATRGELADLRGLSGDIAGAIEAFEAILSDQRETAGPLHKKVVSTCRRLANWWARSGDHAAAVAVLEELLADQERALGVGHPKTIATRTSIADARGFGGDVDGAIAAFEAIRLEHREGPLHPTVITTCRRIAYWRSRKGDVSGAISVLQELLVRQRREGGPRHPKALATGRDVVYWRRQLGYFRSDSGPVQEAAATPAPGRFVLRWRAADGTLETMEGFSDAAAARQAGEWARRGGKTDVEVVEEGGPSG</sequence>
<dbReference type="Pfam" id="PF13374">
    <property type="entry name" value="TPR_10"/>
    <property type="match status" value="2"/>
</dbReference>
<dbReference type="InterPro" id="IPR053137">
    <property type="entry name" value="NLR-like"/>
</dbReference>
<dbReference type="InterPro" id="IPR002182">
    <property type="entry name" value="NB-ARC"/>
</dbReference>
<dbReference type="AlphaFoldDB" id="F2RAS2"/>
<reference evidence="3 4" key="1">
    <citation type="journal article" date="2011" name="BMC Genomics">
        <title>Genome-wide analysis of the role of GlnR in Streptomyces venezuelae provides new insights into global nitrogen regulation in actinomycetes.</title>
        <authorList>
            <person name="Pullan S.T."/>
            <person name="Bibb M.J."/>
            <person name="Merrick M."/>
        </authorList>
    </citation>
    <scope>NUCLEOTIDE SEQUENCE [LARGE SCALE GENOMIC DNA]</scope>
    <source>
        <strain evidence="3">ATCC 10712</strain>
    </source>
</reference>
<dbReference type="OrthoDB" id="3885120at2"/>
<keyword evidence="4" id="KW-1185">Reference proteome</keyword>
<dbReference type="STRING" id="953739.SVEN_5855"/>
<feature type="domain" description="NB-ARC" evidence="2">
    <location>
        <begin position="68"/>
        <end position="204"/>
    </location>
</feature>
<feature type="compositionally biased region" description="Basic and acidic residues" evidence="1">
    <location>
        <begin position="1026"/>
        <end position="1035"/>
    </location>
</feature>
<feature type="region of interest" description="Disordered" evidence="1">
    <location>
        <begin position="338"/>
        <end position="361"/>
    </location>
</feature>
<dbReference type="InterPro" id="IPR027417">
    <property type="entry name" value="P-loop_NTPase"/>
</dbReference>
<dbReference type="HOGENOM" id="CLU_000288_125_8_11"/>
<proteinExistence type="predicted"/>
<gene>
    <name evidence="3" type="ordered locus">SVEN_5855</name>
</gene>
<evidence type="ECO:0000313" key="3">
    <source>
        <dbReference type="EMBL" id="CCA59141.1"/>
    </source>
</evidence>
<dbReference type="GO" id="GO:0043531">
    <property type="term" value="F:ADP binding"/>
    <property type="evidence" value="ECO:0007669"/>
    <property type="project" value="InterPro"/>
</dbReference>
<dbReference type="EMBL" id="FR845719">
    <property type="protein sequence ID" value="CCA59141.1"/>
    <property type="molecule type" value="Genomic_DNA"/>
</dbReference>
<dbReference type="InterPro" id="IPR011990">
    <property type="entry name" value="TPR-like_helical_dom_sf"/>
</dbReference>
<evidence type="ECO:0000256" key="1">
    <source>
        <dbReference type="SAM" id="MobiDB-lite"/>
    </source>
</evidence>
<dbReference type="Gene3D" id="1.25.40.10">
    <property type="entry name" value="Tetratricopeptide repeat domain"/>
    <property type="match status" value="3"/>
</dbReference>
<dbReference type="Pfam" id="PF00931">
    <property type="entry name" value="NB-ARC"/>
    <property type="match status" value="1"/>
</dbReference>
<dbReference type="SUPFAM" id="SSF52540">
    <property type="entry name" value="P-loop containing nucleoside triphosphate hydrolases"/>
    <property type="match status" value="1"/>
</dbReference>
<dbReference type="PATRIC" id="fig|953739.5.peg.1068"/>
<evidence type="ECO:0000259" key="2">
    <source>
        <dbReference type="Pfam" id="PF00931"/>
    </source>
</evidence>
<dbReference type="KEGG" id="sve:SVEN_5855"/>
<dbReference type="GeneID" id="51866405"/>
<dbReference type="Gene3D" id="3.40.50.300">
    <property type="entry name" value="P-loop containing nucleotide triphosphate hydrolases"/>
    <property type="match status" value="1"/>
</dbReference>
<dbReference type="SUPFAM" id="SSF48452">
    <property type="entry name" value="TPR-like"/>
    <property type="match status" value="2"/>
</dbReference>
<name>F2RAS2_STRVP</name>
<evidence type="ECO:0000313" key="4">
    <source>
        <dbReference type="Proteomes" id="UP000006854"/>
    </source>
</evidence>
<dbReference type="eggNOG" id="COG0457">
    <property type="taxonomic scope" value="Bacteria"/>
</dbReference>
<accession>F2RAS2</accession>